<comment type="subcellular location">
    <subcellularLocation>
        <location evidence="1">Nucleus</location>
    </subcellularLocation>
</comment>
<keyword evidence="9" id="KW-0539">Nucleus</keyword>
<evidence type="ECO:0000256" key="8">
    <source>
        <dbReference type="ARBA" id="ARBA00023054"/>
    </source>
</evidence>
<sequence>METVSDLRFVSRISSLTMSFGEVKKHLSLHEFCLCSLKVTVQSLWRGRLMANGRTIAPATCLQCPISQMPEDLHFDAHYSTAALCPPEGRPHFSVSILSSASGPAKEWIQFLTFLYTHDRVGTVRIPGWKLQFQPPNHIPVEPEPICVYYEPRPLQPSPTMSSRSNVTHNKIVEQHSMRADVPHSPAQSRPARETLRVAPLKQQRQSTTAQVHPAFLDSLEQTHAAWIFGGLAELIDNSRDALATRLDISVAQMAIFKNSQKDRIPVLQVCDNGCGMSHQDIVRMLSLGHKRPGVDDVDQIGCFGVGFKTGAMRIGSDAVVFTKGKETCSLGFLSKSYNQGLDVLEVPIVTYQVSDDGSTMDLDDKHFSRAQEEACKKAVKEHSPFRSDIMIGAQFAKIGARGTSIYVYNLEQWEGKCIFDWSNGAEQEDRNKNDGEIADIQIRSKRVRNRPGQTSRKVPLDYSLRAYLEVLFLNPRMTIYLQGTRVKTLRLAESLHKTQRFQFPFVSESGSRKAEKTIELTLGFRQEEYNLGNCGVFLYWHGRLIEAYKRVGGMTRSADVGRGIIGVMDVTEAMDFGNGKVGVLNSKQGFTDSDTYVKLEKWLGDMFNAYWDENFDNLETMDKNTKLHPDHQWVQCDSCLKWRVLPDGWNSDEMEGDWFCYMEPYCGSCNDAEVMPGNDVFTIEVKRGGGILHPPHGNGSDVSMVANGDNVVDNSSSSDEVGVARKRRRPPVQGKSIAVPLQSRKFCPIVKKKKVASKEKEKGKK</sequence>
<dbReference type="SUPFAM" id="SSF55874">
    <property type="entry name" value="ATPase domain of HSP90 chaperone/DNA topoisomerase II/histidine kinase"/>
    <property type="match status" value="1"/>
</dbReference>
<organism evidence="12 13">
    <name type="scientific">Sphagnum jensenii</name>
    <dbReference type="NCBI Taxonomy" id="128206"/>
    <lineage>
        <taxon>Eukaryota</taxon>
        <taxon>Viridiplantae</taxon>
        <taxon>Streptophyta</taxon>
        <taxon>Embryophyta</taxon>
        <taxon>Bryophyta</taxon>
        <taxon>Sphagnophytina</taxon>
        <taxon>Sphagnopsida</taxon>
        <taxon>Sphagnales</taxon>
        <taxon>Sphagnaceae</taxon>
        <taxon>Sphagnum</taxon>
    </lineage>
</organism>
<evidence type="ECO:0000256" key="2">
    <source>
        <dbReference type="ARBA" id="ARBA00007845"/>
    </source>
</evidence>
<evidence type="ECO:0000256" key="5">
    <source>
        <dbReference type="ARBA" id="ARBA00022759"/>
    </source>
</evidence>
<dbReference type="Gene3D" id="3.30.565.10">
    <property type="entry name" value="Histidine kinase-like ATPase, C-terminal domain"/>
    <property type="match status" value="1"/>
</dbReference>
<feature type="region of interest" description="Disordered" evidence="10">
    <location>
        <begin position="714"/>
        <end position="736"/>
    </location>
</feature>
<evidence type="ECO:0000313" key="12">
    <source>
        <dbReference type="EMBL" id="CAK9867583.1"/>
    </source>
</evidence>
<keyword evidence="13" id="KW-1185">Reference proteome</keyword>
<dbReference type="PANTHER" id="PTHR23336">
    <property type="entry name" value="ZINC FINGER CW-TYPE COILED-COIL DOMAIN PROTEIN 3"/>
    <property type="match status" value="1"/>
</dbReference>
<evidence type="ECO:0000256" key="6">
    <source>
        <dbReference type="ARBA" id="ARBA00022771"/>
    </source>
</evidence>
<dbReference type="InterPro" id="IPR041006">
    <property type="entry name" value="Morc_S5"/>
</dbReference>
<keyword evidence="6" id="KW-0863">Zinc-finger</keyword>
<dbReference type="Gene3D" id="3.30.40.100">
    <property type="match status" value="1"/>
</dbReference>
<dbReference type="Proteomes" id="UP001497522">
    <property type="component" value="Chromosome 17"/>
</dbReference>
<evidence type="ECO:0000259" key="11">
    <source>
        <dbReference type="PROSITE" id="PS51050"/>
    </source>
</evidence>
<dbReference type="PANTHER" id="PTHR23336:SF11">
    <property type="entry name" value="OS06G0622000 PROTEIN"/>
    <property type="match status" value="1"/>
</dbReference>
<accession>A0ABP1AYK8</accession>
<gene>
    <name evidence="12" type="ORF">CSSPJE1EN2_LOCUS10578</name>
</gene>
<evidence type="ECO:0000256" key="9">
    <source>
        <dbReference type="ARBA" id="ARBA00023242"/>
    </source>
</evidence>
<name>A0ABP1AYK8_9BRYO</name>
<dbReference type="InterPro" id="IPR045261">
    <property type="entry name" value="MORC_ATPase"/>
</dbReference>
<protein>
    <recommendedName>
        <fullName evidence="11">CW-type domain-containing protein</fullName>
    </recommendedName>
</protein>
<reference evidence="12" key="1">
    <citation type="submission" date="2024-03" db="EMBL/GenBank/DDBJ databases">
        <authorList>
            <consortium name="ELIXIR-Norway"/>
            <consortium name="Elixir Norway"/>
        </authorList>
    </citation>
    <scope>NUCLEOTIDE SEQUENCE</scope>
</reference>
<dbReference type="InterPro" id="IPR011124">
    <property type="entry name" value="Znf_CW"/>
</dbReference>
<proteinExistence type="inferred from homology"/>
<dbReference type="EMBL" id="OZ023718">
    <property type="protein sequence ID" value="CAK9867583.1"/>
    <property type="molecule type" value="Genomic_DNA"/>
</dbReference>
<feature type="domain" description="CW-type" evidence="11">
    <location>
        <begin position="628"/>
        <end position="678"/>
    </location>
</feature>
<dbReference type="Pfam" id="PF07496">
    <property type="entry name" value="zf-CW"/>
    <property type="match status" value="1"/>
</dbReference>
<evidence type="ECO:0000256" key="3">
    <source>
        <dbReference type="ARBA" id="ARBA00022722"/>
    </source>
</evidence>
<evidence type="ECO:0000256" key="1">
    <source>
        <dbReference type="ARBA" id="ARBA00004123"/>
    </source>
</evidence>
<keyword evidence="4" id="KW-0479">Metal-binding</keyword>
<evidence type="ECO:0000256" key="4">
    <source>
        <dbReference type="ARBA" id="ARBA00022723"/>
    </source>
</evidence>
<dbReference type="Pfam" id="PF17942">
    <property type="entry name" value="Morc6_S5"/>
    <property type="match status" value="1"/>
</dbReference>
<keyword evidence="3" id="KW-0540">Nuclease</keyword>
<keyword evidence="5" id="KW-0255">Endonuclease</keyword>
<dbReference type="PROSITE" id="PS51050">
    <property type="entry name" value="ZF_CW"/>
    <property type="match status" value="1"/>
</dbReference>
<comment type="similarity">
    <text evidence="2">Belongs to the MORC ATPase protein family.</text>
</comment>
<keyword evidence="5" id="KW-0378">Hydrolase</keyword>
<keyword evidence="7" id="KW-0862">Zinc</keyword>
<dbReference type="Pfam" id="PF13589">
    <property type="entry name" value="HATPase_c_3"/>
    <property type="match status" value="1"/>
</dbReference>
<evidence type="ECO:0000313" key="13">
    <source>
        <dbReference type="Proteomes" id="UP001497522"/>
    </source>
</evidence>
<evidence type="ECO:0000256" key="7">
    <source>
        <dbReference type="ARBA" id="ARBA00022833"/>
    </source>
</evidence>
<dbReference type="InterPro" id="IPR036890">
    <property type="entry name" value="HATPase_C_sf"/>
</dbReference>
<keyword evidence="8" id="KW-0175">Coiled coil</keyword>
<evidence type="ECO:0000256" key="10">
    <source>
        <dbReference type="SAM" id="MobiDB-lite"/>
    </source>
</evidence>